<feature type="compositionally biased region" description="Low complexity" evidence="2">
    <location>
        <begin position="1"/>
        <end position="15"/>
    </location>
</feature>
<gene>
    <name evidence="3" type="ORF">RFI_08413</name>
</gene>
<dbReference type="Proteomes" id="UP000023152">
    <property type="component" value="Unassembled WGS sequence"/>
</dbReference>
<protein>
    <submittedName>
        <fullName evidence="3">Viral A-type inclusion protein</fullName>
    </submittedName>
</protein>
<dbReference type="AlphaFoldDB" id="X6NRZ8"/>
<reference evidence="3 4" key="1">
    <citation type="journal article" date="2013" name="Curr. Biol.">
        <title>The Genome of the Foraminiferan Reticulomyxa filosa.</title>
        <authorList>
            <person name="Glockner G."/>
            <person name="Hulsmann N."/>
            <person name="Schleicher M."/>
            <person name="Noegel A.A."/>
            <person name="Eichinger L."/>
            <person name="Gallinger C."/>
            <person name="Pawlowski J."/>
            <person name="Sierra R."/>
            <person name="Euteneuer U."/>
            <person name="Pillet L."/>
            <person name="Moustafa A."/>
            <person name="Platzer M."/>
            <person name="Groth M."/>
            <person name="Szafranski K."/>
            <person name="Schliwa M."/>
        </authorList>
    </citation>
    <scope>NUCLEOTIDE SEQUENCE [LARGE SCALE GENOMIC DNA]</scope>
</reference>
<evidence type="ECO:0000313" key="4">
    <source>
        <dbReference type="Proteomes" id="UP000023152"/>
    </source>
</evidence>
<name>X6NRZ8_RETFI</name>
<keyword evidence="1" id="KW-0175">Coiled coil</keyword>
<proteinExistence type="predicted"/>
<comment type="caution">
    <text evidence="3">The sequence shown here is derived from an EMBL/GenBank/DDBJ whole genome shotgun (WGS) entry which is preliminary data.</text>
</comment>
<feature type="non-terminal residue" evidence="3">
    <location>
        <position position="1"/>
    </location>
</feature>
<feature type="coiled-coil region" evidence="1">
    <location>
        <begin position="127"/>
        <end position="206"/>
    </location>
</feature>
<keyword evidence="4" id="KW-1185">Reference proteome</keyword>
<evidence type="ECO:0000313" key="3">
    <source>
        <dbReference type="EMBL" id="ETO28713.1"/>
    </source>
</evidence>
<dbReference type="EMBL" id="ASPP01006513">
    <property type="protein sequence ID" value="ETO28713.1"/>
    <property type="molecule type" value="Genomic_DNA"/>
</dbReference>
<evidence type="ECO:0000256" key="1">
    <source>
        <dbReference type="SAM" id="Coils"/>
    </source>
</evidence>
<feature type="region of interest" description="Disordered" evidence="2">
    <location>
        <begin position="1"/>
        <end position="23"/>
    </location>
</feature>
<accession>X6NRZ8</accession>
<organism evidence="3 4">
    <name type="scientific">Reticulomyxa filosa</name>
    <dbReference type="NCBI Taxonomy" id="46433"/>
    <lineage>
        <taxon>Eukaryota</taxon>
        <taxon>Sar</taxon>
        <taxon>Rhizaria</taxon>
        <taxon>Retaria</taxon>
        <taxon>Foraminifera</taxon>
        <taxon>Monothalamids</taxon>
        <taxon>Reticulomyxidae</taxon>
        <taxon>Reticulomyxa</taxon>
    </lineage>
</organism>
<evidence type="ECO:0000256" key="2">
    <source>
        <dbReference type="SAM" id="MobiDB-lite"/>
    </source>
</evidence>
<sequence>NNDNNNNNNNNNINNKNEEEIESDLEMKESIVDDSGNGMVQKYEEMDIYYDNERYSDMEIMEDESSVIEGTNNKPLNNDDSGDELDEDMTDLELISLELSRMKAKHYGYRQLVEHLKNDRVHLWEQIEELTEINSQLAYNIQDMTEQTRDVNLLKQELLSKDEELHEQQTRIENHDKEMDELSMQLKEQKHQHVTLENKVKDMHNDIHSYADDVKCYYGYVLSVLMDLYENSSRVFHSPSSSLPQRRDDHTAIAALASTSGTKPQGSSLNWMLQYVEQSHTFPLFDCAHHEVVKAPHSTTTTANPSTSSRQLRTRRNNDYALPGIIFQLRHLLQAMLREIMSARHGHTKSMEPSPHNDQKYTQTNGNIDLNQVLYIHIHICIYTIIYK</sequence>